<evidence type="ECO:0000256" key="2">
    <source>
        <dbReference type="SAM" id="SignalP"/>
    </source>
</evidence>
<dbReference type="EMBL" id="JANPWB010000006">
    <property type="protein sequence ID" value="KAJ1179719.1"/>
    <property type="molecule type" value="Genomic_DNA"/>
</dbReference>
<feature type="chain" id="PRO_5043372739" description="Secreted protein" evidence="2">
    <location>
        <begin position="28"/>
        <end position="172"/>
    </location>
</feature>
<keyword evidence="2" id="KW-0732">Signal</keyword>
<gene>
    <name evidence="3" type="ORF">NDU88_004953</name>
</gene>
<keyword evidence="4" id="KW-1185">Reference proteome</keyword>
<sequence length="172" mass="18451">MAAPHPLVWQLFWPIAALHLAAPRAFSCPTKASPTTGSKTGCQTKGARSPALACGHPKVHHRSSICRLGATYEEASTPNSRHTARNRLPPCSHAARSPGRPADMVLIRTLRLQIWGRSVTTHSEHRTMILGKGAPIPLGVPGSMQDAAGKWELTRSASRCPFCMATPPPGEQ</sequence>
<dbReference type="Proteomes" id="UP001066276">
    <property type="component" value="Chromosome 3_2"/>
</dbReference>
<feature type="signal peptide" evidence="2">
    <location>
        <begin position="1"/>
        <end position="27"/>
    </location>
</feature>
<name>A0AAV7TSQ2_PLEWA</name>
<evidence type="ECO:0000313" key="3">
    <source>
        <dbReference type="EMBL" id="KAJ1179719.1"/>
    </source>
</evidence>
<evidence type="ECO:0000256" key="1">
    <source>
        <dbReference type="SAM" id="MobiDB-lite"/>
    </source>
</evidence>
<proteinExistence type="predicted"/>
<comment type="caution">
    <text evidence="3">The sequence shown here is derived from an EMBL/GenBank/DDBJ whole genome shotgun (WGS) entry which is preliminary data.</text>
</comment>
<evidence type="ECO:0008006" key="5">
    <source>
        <dbReference type="Google" id="ProtNLM"/>
    </source>
</evidence>
<accession>A0AAV7TSQ2</accession>
<reference evidence="3" key="1">
    <citation type="journal article" date="2022" name="bioRxiv">
        <title>Sequencing and chromosome-scale assembly of the giantPleurodeles waltlgenome.</title>
        <authorList>
            <person name="Brown T."/>
            <person name="Elewa A."/>
            <person name="Iarovenko S."/>
            <person name="Subramanian E."/>
            <person name="Araus A.J."/>
            <person name="Petzold A."/>
            <person name="Susuki M."/>
            <person name="Suzuki K.-i.T."/>
            <person name="Hayashi T."/>
            <person name="Toyoda A."/>
            <person name="Oliveira C."/>
            <person name="Osipova E."/>
            <person name="Leigh N.D."/>
            <person name="Simon A."/>
            <person name="Yun M.H."/>
        </authorList>
    </citation>
    <scope>NUCLEOTIDE SEQUENCE</scope>
    <source>
        <strain evidence="3">20211129_DDA</strain>
        <tissue evidence="3">Liver</tissue>
    </source>
</reference>
<feature type="region of interest" description="Disordered" evidence="1">
    <location>
        <begin position="77"/>
        <end position="99"/>
    </location>
</feature>
<organism evidence="3 4">
    <name type="scientific">Pleurodeles waltl</name>
    <name type="common">Iberian ribbed newt</name>
    <dbReference type="NCBI Taxonomy" id="8319"/>
    <lineage>
        <taxon>Eukaryota</taxon>
        <taxon>Metazoa</taxon>
        <taxon>Chordata</taxon>
        <taxon>Craniata</taxon>
        <taxon>Vertebrata</taxon>
        <taxon>Euteleostomi</taxon>
        <taxon>Amphibia</taxon>
        <taxon>Batrachia</taxon>
        <taxon>Caudata</taxon>
        <taxon>Salamandroidea</taxon>
        <taxon>Salamandridae</taxon>
        <taxon>Pleurodelinae</taxon>
        <taxon>Pleurodeles</taxon>
    </lineage>
</organism>
<protein>
    <recommendedName>
        <fullName evidence="5">Secreted protein</fullName>
    </recommendedName>
</protein>
<dbReference type="AlphaFoldDB" id="A0AAV7TSQ2"/>
<evidence type="ECO:0000313" key="4">
    <source>
        <dbReference type="Proteomes" id="UP001066276"/>
    </source>
</evidence>